<gene>
    <name evidence="3" type="ORF">E1B28_008526</name>
</gene>
<dbReference type="EMBL" id="CM032185">
    <property type="protein sequence ID" value="KAG7092157.1"/>
    <property type="molecule type" value="Genomic_DNA"/>
</dbReference>
<keyword evidence="4" id="KW-1185">Reference proteome</keyword>
<accession>A0A9P7RYP8</accession>
<feature type="transmembrane region" description="Helical" evidence="2">
    <location>
        <begin position="283"/>
        <end position="307"/>
    </location>
</feature>
<organism evidence="3 4">
    <name type="scientific">Marasmius oreades</name>
    <name type="common">fairy-ring Marasmius</name>
    <dbReference type="NCBI Taxonomy" id="181124"/>
    <lineage>
        <taxon>Eukaryota</taxon>
        <taxon>Fungi</taxon>
        <taxon>Dikarya</taxon>
        <taxon>Basidiomycota</taxon>
        <taxon>Agaricomycotina</taxon>
        <taxon>Agaricomycetes</taxon>
        <taxon>Agaricomycetidae</taxon>
        <taxon>Agaricales</taxon>
        <taxon>Marasmiineae</taxon>
        <taxon>Marasmiaceae</taxon>
        <taxon>Marasmius</taxon>
    </lineage>
</organism>
<name>A0A9P7RYP8_9AGAR</name>
<dbReference type="RefSeq" id="XP_043008627.1">
    <property type="nucleotide sequence ID" value="XM_043153343.1"/>
</dbReference>
<evidence type="ECO:0000256" key="1">
    <source>
        <dbReference type="SAM" id="MobiDB-lite"/>
    </source>
</evidence>
<feature type="transmembrane region" description="Helical" evidence="2">
    <location>
        <begin position="21"/>
        <end position="39"/>
    </location>
</feature>
<keyword evidence="2" id="KW-1133">Transmembrane helix</keyword>
<dbReference type="KEGG" id="more:E1B28_008526"/>
<keyword evidence="2" id="KW-0812">Transmembrane</keyword>
<protein>
    <submittedName>
        <fullName evidence="3">Uncharacterized protein</fullName>
    </submittedName>
</protein>
<keyword evidence="2" id="KW-0472">Membrane</keyword>
<proteinExistence type="predicted"/>
<evidence type="ECO:0000256" key="2">
    <source>
        <dbReference type="SAM" id="Phobius"/>
    </source>
</evidence>
<dbReference type="Proteomes" id="UP001049176">
    <property type="component" value="Chromosome 5"/>
</dbReference>
<evidence type="ECO:0000313" key="4">
    <source>
        <dbReference type="Proteomes" id="UP001049176"/>
    </source>
</evidence>
<dbReference type="GeneID" id="66077602"/>
<feature type="region of interest" description="Disordered" evidence="1">
    <location>
        <begin position="336"/>
        <end position="366"/>
    </location>
</feature>
<comment type="caution">
    <text evidence="3">The sequence shown here is derived from an EMBL/GenBank/DDBJ whole genome shotgun (WGS) entry which is preliminary data.</text>
</comment>
<feature type="compositionally biased region" description="Basic and acidic residues" evidence="1">
    <location>
        <begin position="355"/>
        <end position="366"/>
    </location>
</feature>
<feature type="transmembrane region" description="Helical" evidence="2">
    <location>
        <begin position="253"/>
        <end position="277"/>
    </location>
</feature>
<evidence type="ECO:0000313" key="3">
    <source>
        <dbReference type="EMBL" id="KAG7092157.1"/>
    </source>
</evidence>
<sequence>MKPFSPPMFLQRRHLRRLLKVVGFSIATWLIAAALYLVIPSPIPDDTSIIESLQNGQTITRVFDFGTFFPVNDRIYSDQNMKRRDSFIMQFKIKRNSTPGSRTLLFGGYADGILDKIFATLDSSSSTIKTRYHNITLGKLDGTKEKVSPPIALDIAVGGKVDLIPARVGTADTALLDWWLSHETTTLKFRVRSVPAEKVIEIWPDSNYRRQATLDSSKPLLSISVHDIDSPHSFIFPRSPDSSSPSTTYPIRLVLLSFLVPIGAMGALLVGLIGAIVFGIYHLLFLVLNIVALGVVCVAIYGIYWWIKHERPRMSVSLADVRNVLDTTLADVRRRNEAAARDQSEINLEAQDPSSRQDMDNKTQGP</sequence>
<dbReference type="OrthoDB" id="2994321at2759"/>
<reference evidence="3" key="1">
    <citation type="journal article" date="2021" name="Genome Biol. Evol.">
        <title>The assembled and annotated genome of the fairy-ring fungus Marasmius oreades.</title>
        <authorList>
            <person name="Hiltunen M."/>
            <person name="Ament-Velasquez S.L."/>
            <person name="Johannesson H."/>
        </authorList>
    </citation>
    <scope>NUCLEOTIDE SEQUENCE</scope>
    <source>
        <strain evidence="3">03SP1</strain>
    </source>
</reference>
<dbReference type="AlphaFoldDB" id="A0A9P7RYP8"/>